<dbReference type="InterPro" id="IPR050679">
    <property type="entry name" value="Bact_HTH_transcr_reg"/>
</dbReference>
<dbReference type="InterPro" id="IPR000524">
    <property type="entry name" value="Tscrpt_reg_HTH_GntR"/>
</dbReference>
<dbReference type="PRINTS" id="PR00035">
    <property type="entry name" value="HTHGNTR"/>
</dbReference>
<dbReference type="GO" id="GO:0045892">
    <property type="term" value="P:negative regulation of DNA-templated transcription"/>
    <property type="evidence" value="ECO:0007669"/>
    <property type="project" value="TreeGrafter"/>
</dbReference>
<dbReference type="PANTHER" id="PTHR44846">
    <property type="entry name" value="MANNOSYL-D-GLYCERATE TRANSPORT/METABOLISM SYSTEM REPRESSOR MNGR-RELATED"/>
    <property type="match status" value="1"/>
</dbReference>
<name>A0A7Y9LDN5_9ACTN</name>
<evidence type="ECO:0000259" key="5">
    <source>
        <dbReference type="PROSITE" id="PS50949"/>
    </source>
</evidence>
<evidence type="ECO:0000313" key="6">
    <source>
        <dbReference type="EMBL" id="NYE72136.1"/>
    </source>
</evidence>
<dbReference type="CDD" id="cd07377">
    <property type="entry name" value="WHTH_GntR"/>
    <property type="match status" value="1"/>
</dbReference>
<protein>
    <submittedName>
        <fullName evidence="6">DNA-binding GntR family transcriptional regulator</fullName>
    </submittedName>
</protein>
<keyword evidence="2 6" id="KW-0238">DNA-binding</keyword>
<feature type="region of interest" description="Disordered" evidence="4">
    <location>
        <begin position="173"/>
        <end position="199"/>
    </location>
</feature>
<proteinExistence type="predicted"/>
<dbReference type="SUPFAM" id="SSF46785">
    <property type="entry name" value="Winged helix' DNA-binding domain"/>
    <property type="match status" value="1"/>
</dbReference>
<dbReference type="InterPro" id="IPR036390">
    <property type="entry name" value="WH_DNA-bd_sf"/>
</dbReference>
<dbReference type="Gene3D" id="1.10.10.10">
    <property type="entry name" value="Winged helix-like DNA-binding domain superfamily/Winged helix DNA-binding domain"/>
    <property type="match status" value="1"/>
</dbReference>
<dbReference type="InterPro" id="IPR011663">
    <property type="entry name" value="UTRA"/>
</dbReference>
<dbReference type="Gene3D" id="3.40.1410.10">
    <property type="entry name" value="Chorismate lyase-like"/>
    <property type="match status" value="1"/>
</dbReference>
<accession>A0A7Y9LDN5</accession>
<dbReference type="Pfam" id="PF00392">
    <property type="entry name" value="GntR"/>
    <property type="match status" value="1"/>
</dbReference>
<organism evidence="6 7">
    <name type="scientific">Microlunatus parietis</name>
    <dbReference type="NCBI Taxonomy" id="682979"/>
    <lineage>
        <taxon>Bacteria</taxon>
        <taxon>Bacillati</taxon>
        <taxon>Actinomycetota</taxon>
        <taxon>Actinomycetes</taxon>
        <taxon>Propionibacteriales</taxon>
        <taxon>Propionibacteriaceae</taxon>
        <taxon>Microlunatus</taxon>
    </lineage>
</organism>
<dbReference type="AlphaFoldDB" id="A0A7Y9LDN5"/>
<dbReference type="SMART" id="SM00866">
    <property type="entry name" value="UTRA"/>
    <property type="match status" value="1"/>
</dbReference>
<dbReference type="SUPFAM" id="SSF64288">
    <property type="entry name" value="Chorismate lyase-like"/>
    <property type="match status" value="1"/>
</dbReference>
<dbReference type="Proteomes" id="UP000569914">
    <property type="component" value="Unassembled WGS sequence"/>
</dbReference>
<dbReference type="RefSeq" id="WP_218871407.1">
    <property type="nucleotide sequence ID" value="NZ_JACCBU010000001.1"/>
</dbReference>
<dbReference type="Pfam" id="PF07702">
    <property type="entry name" value="UTRA"/>
    <property type="match status" value="1"/>
</dbReference>
<dbReference type="PANTHER" id="PTHR44846:SF17">
    <property type="entry name" value="GNTR-FAMILY TRANSCRIPTIONAL REGULATOR"/>
    <property type="match status" value="1"/>
</dbReference>
<dbReference type="InterPro" id="IPR028978">
    <property type="entry name" value="Chorismate_lyase_/UTRA_dom_sf"/>
</dbReference>
<keyword evidence="7" id="KW-1185">Reference proteome</keyword>
<comment type="caution">
    <text evidence="6">The sequence shown here is derived from an EMBL/GenBank/DDBJ whole genome shotgun (WGS) entry which is preliminary data.</text>
</comment>
<reference evidence="6 7" key="1">
    <citation type="submission" date="2020-07" db="EMBL/GenBank/DDBJ databases">
        <title>Sequencing the genomes of 1000 actinobacteria strains.</title>
        <authorList>
            <person name="Klenk H.-P."/>
        </authorList>
    </citation>
    <scope>NUCLEOTIDE SEQUENCE [LARGE SCALE GENOMIC DNA]</scope>
    <source>
        <strain evidence="6 7">DSM 22083</strain>
    </source>
</reference>
<dbReference type="GO" id="GO:0003700">
    <property type="term" value="F:DNA-binding transcription factor activity"/>
    <property type="evidence" value="ECO:0007669"/>
    <property type="project" value="InterPro"/>
</dbReference>
<evidence type="ECO:0000256" key="2">
    <source>
        <dbReference type="ARBA" id="ARBA00023125"/>
    </source>
</evidence>
<keyword evidence="3" id="KW-0804">Transcription</keyword>
<evidence type="ECO:0000256" key="3">
    <source>
        <dbReference type="ARBA" id="ARBA00023163"/>
    </source>
</evidence>
<evidence type="ECO:0000256" key="4">
    <source>
        <dbReference type="SAM" id="MobiDB-lite"/>
    </source>
</evidence>
<evidence type="ECO:0000256" key="1">
    <source>
        <dbReference type="ARBA" id="ARBA00023015"/>
    </source>
</evidence>
<sequence>MAVPRYRAEHFQPSGWDSGTPDRKARFVNSLLRFIADDFPRERFTRNLYLSLSTHGYFGFIAHYDIYGFYAEQMSTPERRAQFVRDLSIDCEREAHLDRPDLWSDAKAVLAQHLRPGQKPTGSRRLPPVTAVGCRDAANIDNSLSMSRSTYPVDFDGVCTPAPVRAVRRLEMPDEASPAGAARGAPSPRNGSGAPLAHQWRTYGGTSTIVPMEATGKAPADEPGLTAPPPEAGRHIPPEWVSTQPRAERARRVADILREQISAGVLDGTLPDEHTLAHTLDASRNSVREALGLLRDEGLVSRRRGVGTVVVTPTYGHGLDRLEGLAEALAGHGTVTNQVLLAELIADPPADVLMRLALAAGETVVNIERVRSVDGAPVSLDSTYLTASVGQGVLQADLESRDIFSVIEETIGDRLGRAEIEVRAAVADDETAEGLTIAAGAPIFVIGRITRLRDGTPVDVETLRIRADRMTLRATLYRGPA</sequence>
<feature type="compositionally biased region" description="Low complexity" evidence="4">
    <location>
        <begin position="176"/>
        <end position="189"/>
    </location>
</feature>
<dbReference type="GO" id="GO:0003677">
    <property type="term" value="F:DNA binding"/>
    <property type="evidence" value="ECO:0007669"/>
    <property type="project" value="UniProtKB-KW"/>
</dbReference>
<feature type="domain" description="HTH gntR-type" evidence="5">
    <location>
        <begin position="247"/>
        <end position="313"/>
    </location>
</feature>
<feature type="region of interest" description="Disordered" evidence="4">
    <location>
        <begin position="214"/>
        <end position="247"/>
    </location>
</feature>
<dbReference type="EMBL" id="JACCBU010000001">
    <property type="protein sequence ID" value="NYE72136.1"/>
    <property type="molecule type" value="Genomic_DNA"/>
</dbReference>
<dbReference type="SMART" id="SM00345">
    <property type="entry name" value="HTH_GNTR"/>
    <property type="match status" value="1"/>
</dbReference>
<dbReference type="PROSITE" id="PS50949">
    <property type="entry name" value="HTH_GNTR"/>
    <property type="match status" value="1"/>
</dbReference>
<evidence type="ECO:0000313" key="7">
    <source>
        <dbReference type="Proteomes" id="UP000569914"/>
    </source>
</evidence>
<gene>
    <name evidence="6" type="ORF">BKA15_003465</name>
</gene>
<dbReference type="InterPro" id="IPR036388">
    <property type="entry name" value="WH-like_DNA-bd_sf"/>
</dbReference>
<keyword evidence="1" id="KW-0805">Transcription regulation</keyword>